<gene>
    <name evidence="1" type="ORF">E5357_06835</name>
</gene>
<keyword evidence="2" id="KW-1185">Reference proteome</keyword>
<dbReference type="Proteomes" id="UP000307720">
    <property type="component" value="Unassembled WGS sequence"/>
</dbReference>
<protein>
    <submittedName>
        <fullName evidence="1">HAMP domain-containing histidine kinase</fullName>
    </submittedName>
</protein>
<keyword evidence="1" id="KW-0808">Transferase</keyword>
<organism evidence="1 2">
    <name type="scientific">Hominisplanchenecus murintestinalis</name>
    <dbReference type="NCBI Taxonomy" id="2941517"/>
    <lineage>
        <taxon>Bacteria</taxon>
        <taxon>Bacillati</taxon>
        <taxon>Bacillota</taxon>
        <taxon>Clostridia</taxon>
        <taxon>Lachnospirales</taxon>
        <taxon>Lachnospiraceae</taxon>
        <taxon>Hominisplanchenecus</taxon>
    </lineage>
</organism>
<dbReference type="EMBL" id="SRZB01000010">
    <property type="protein sequence ID" value="TGX99136.1"/>
    <property type="molecule type" value="Genomic_DNA"/>
</dbReference>
<comment type="caution">
    <text evidence="1">The sequence shown here is derived from an EMBL/GenBank/DDBJ whole genome shotgun (WGS) entry which is preliminary data.</text>
</comment>
<accession>A0AC61R033</accession>
<reference evidence="1" key="1">
    <citation type="submission" date="2019-04" db="EMBL/GenBank/DDBJ databases">
        <title>Microbes associate with the intestines of laboratory mice.</title>
        <authorList>
            <person name="Navarre W."/>
            <person name="Wong E."/>
            <person name="Huang K."/>
            <person name="Tropini C."/>
            <person name="Ng K."/>
            <person name="Yu B."/>
        </authorList>
    </citation>
    <scope>NUCLEOTIDE SEQUENCE</scope>
    <source>
        <strain evidence="1">NM72_1-8</strain>
    </source>
</reference>
<name>A0AC61R033_9FIRM</name>
<sequence>MFKKRDSIWITGFATVMLLILILGFLSLFFIKNSFITMQQNVIGKLYERNPELCAETLQYMFHEDIAKEASEKGTQALISLGYTEKGGYYLYRHMGWHKAFLGIFCLQGILALLLLCLFFHLKRQNHREEELLIQDIRTEKLQLPTYRFSNKNVVLEIAKLLDMLHAKEAYLSEKNKSIQAFIENIAHQIKTPLSCISISMDFMLEESGGSQSERISSCFLYLNRIESLLKILLDIGRLESGKTIMHREPFYINHLFMECREILPDGERRISILTETPSENSIEYHGDYEWLKEAFLNILKNCLEHDGTKEPVLVSLSQTPEGIKILIRDHGKGFSEKDLPHIFNRFYIPESLKNSHTGIGLNLAKLVIEKHFGTLKAENHEDGGAAFSVILPEYSLKRKI</sequence>
<evidence type="ECO:0000313" key="2">
    <source>
        <dbReference type="Proteomes" id="UP000307720"/>
    </source>
</evidence>
<evidence type="ECO:0000313" key="1">
    <source>
        <dbReference type="EMBL" id="TGX99136.1"/>
    </source>
</evidence>
<proteinExistence type="predicted"/>
<keyword evidence="1" id="KW-0418">Kinase</keyword>